<feature type="domain" description="GGDEF" evidence="2">
    <location>
        <begin position="95"/>
        <end position="221"/>
    </location>
</feature>
<organism evidence="3 4">
    <name type="scientific">Oxobacter pfennigii</name>
    <dbReference type="NCBI Taxonomy" id="36849"/>
    <lineage>
        <taxon>Bacteria</taxon>
        <taxon>Bacillati</taxon>
        <taxon>Bacillota</taxon>
        <taxon>Clostridia</taxon>
        <taxon>Eubacteriales</taxon>
        <taxon>Clostridiaceae</taxon>
        <taxon>Oxobacter</taxon>
    </lineage>
</organism>
<evidence type="ECO:0000259" key="2">
    <source>
        <dbReference type="PROSITE" id="PS50887"/>
    </source>
</evidence>
<dbReference type="PATRIC" id="fig|36849.3.peg.3738"/>
<dbReference type="Gene3D" id="3.30.70.270">
    <property type="match status" value="1"/>
</dbReference>
<feature type="transmembrane region" description="Helical" evidence="1">
    <location>
        <begin position="37"/>
        <end position="58"/>
    </location>
</feature>
<dbReference type="GO" id="GO:0043709">
    <property type="term" value="P:cell adhesion involved in single-species biofilm formation"/>
    <property type="evidence" value="ECO:0007669"/>
    <property type="project" value="TreeGrafter"/>
</dbReference>
<dbReference type="GO" id="GO:1902201">
    <property type="term" value="P:negative regulation of bacterial-type flagellum-dependent cell motility"/>
    <property type="evidence" value="ECO:0007669"/>
    <property type="project" value="TreeGrafter"/>
</dbReference>
<keyword evidence="1" id="KW-0472">Membrane</keyword>
<evidence type="ECO:0000256" key="1">
    <source>
        <dbReference type="SAM" id="Phobius"/>
    </source>
</evidence>
<keyword evidence="3" id="KW-0808">Transferase</keyword>
<dbReference type="CDD" id="cd01949">
    <property type="entry name" value="GGDEF"/>
    <property type="match status" value="1"/>
</dbReference>
<dbReference type="InterPro" id="IPR000160">
    <property type="entry name" value="GGDEF_dom"/>
</dbReference>
<keyword evidence="4" id="KW-1185">Reference proteome</keyword>
<dbReference type="PANTHER" id="PTHR45138:SF9">
    <property type="entry name" value="DIGUANYLATE CYCLASE DGCM-RELATED"/>
    <property type="match status" value="1"/>
</dbReference>
<dbReference type="NCBIfam" id="TIGR00254">
    <property type="entry name" value="GGDEF"/>
    <property type="match status" value="1"/>
</dbReference>
<dbReference type="EC" id="2.7.7.65" evidence="3"/>
<keyword evidence="3" id="KW-0548">Nucleotidyltransferase</keyword>
<dbReference type="EMBL" id="LKET01000051">
    <property type="protein sequence ID" value="KPU42768.1"/>
    <property type="molecule type" value="Genomic_DNA"/>
</dbReference>
<dbReference type="STRING" id="36849.OXPF_35300"/>
<accession>A0A0N8NSR5</accession>
<dbReference type="GO" id="GO:0005886">
    <property type="term" value="C:plasma membrane"/>
    <property type="evidence" value="ECO:0007669"/>
    <property type="project" value="TreeGrafter"/>
</dbReference>
<dbReference type="Proteomes" id="UP000050326">
    <property type="component" value="Unassembled WGS sequence"/>
</dbReference>
<dbReference type="GO" id="GO:0052621">
    <property type="term" value="F:diguanylate cyclase activity"/>
    <property type="evidence" value="ECO:0007669"/>
    <property type="project" value="UniProtKB-EC"/>
</dbReference>
<dbReference type="AlphaFoldDB" id="A0A0N8NSR5"/>
<feature type="transmembrane region" description="Helical" evidence="1">
    <location>
        <begin position="12"/>
        <end position="31"/>
    </location>
</feature>
<keyword evidence="1" id="KW-0812">Transmembrane</keyword>
<dbReference type="SMART" id="SM00267">
    <property type="entry name" value="GGDEF"/>
    <property type="match status" value="1"/>
</dbReference>
<proteinExistence type="predicted"/>
<comment type="caution">
    <text evidence="3">The sequence shown here is derived from an EMBL/GenBank/DDBJ whole genome shotgun (WGS) entry which is preliminary data.</text>
</comment>
<dbReference type="InterPro" id="IPR043128">
    <property type="entry name" value="Rev_trsase/Diguanyl_cyclase"/>
</dbReference>
<gene>
    <name evidence="3" type="primary">ycdT_2</name>
    <name evidence="3" type="ORF">OXPF_35300</name>
</gene>
<dbReference type="RefSeq" id="WP_054876516.1">
    <property type="nucleotide sequence ID" value="NZ_LKET01000051.1"/>
</dbReference>
<dbReference type="InterPro" id="IPR050469">
    <property type="entry name" value="Diguanylate_Cyclase"/>
</dbReference>
<evidence type="ECO:0000313" key="3">
    <source>
        <dbReference type="EMBL" id="KPU42768.1"/>
    </source>
</evidence>
<sequence>MRWCFYKSAPAIISASGFIFSLFIYMAVKYLPPDADLLLWATVIFTQTLSGLMFGLLIKKLHDRSNSDSLTGLKNRRYFYNRLAHEMGRLKKVKSSVSLAVIDVDNFKNINDTYGHVEGDRVLAELASIFKTHARAKDIVVRWGGEEFAIILPDTDCEGAKAYAERIRSVVENHSFPCKVTICIGITCTEIDMDMDKFVAMADQALYKAKEKKNRVVSMKGQLLLK</sequence>
<reference evidence="3 4" key="1">
    <citation type="submission" date="2015-09" db="EMBL/GenBank/DDBJ databases">
        <title>Genome sequence of Oxobacter pfennigii DSM 3222.</title>
        <authorList>
            <person name="Poehlein A."/>
            <person name="Bengelsdorf F.R."/>
            <person name="Schiel-Bengelsdorf B."/>
            <person name="Duerre P."/>
            <person name="Daniel R."/>
        </authorList>
    </citation>
    <scope>NUCLEOTIDE SEQUENCE [LARGE SCALE GENOMIC DNA]</scope>
    <source>
        <strain evidence="3 4">DSM 3222</strain>
    </source>
</reference>
<dbReference type="InterPro" id="IPR029787">
    <property type="entry name" value="Nucleotide_cyclase"/>
</dbReference>
<dbReference type="OrthoDB" id="9805474at2"/>
<protein>
    <submittedName>
        <fullName evidence="3">Putative diguanylate cyclase YcdT</fullName>
        <ecNumber evidence="3">2.7.7.65</ecNumber>
    </submittedName>
</protein>
<keyword evidence="1" id="KW-1133">Transmembrane helix</keyword>
<evidence type="ECO:0000313" key="4">
    <source>
        <dbReference type="Proteomes" id="UP000050326"/>
    </source>
</evidence>
<dbReference type="SUPFAM" id="SSF55073">
    <property type="entry name" value="Nucleotide cyclase"/>
    <property type="match status" value="1"/>
</dbReference>
<dbReference type="Pfam" id="PF00990">
    <property type="entry name" value="GGDEF"/>
    <property type="match status" value="1"/>
</dbReference>
<dbReference type="PANTHER" id="PTHR45138">
    <property type="entry name" value="REGULATORY COMPONENTS OF SENSORY TRANSDUCTION SYSTEM"/>
    <property type="match status" value="1"/>
</dbReference>
<name>A0A0N8NSR5_9CLOT</name>
<dbReference type="FunFam" id="3.30.70.270:FF:000001">
    <property type="entry name" value="Diguanylate cyclase domain protein"/>
    <property type="match status" value="1"/>
</dbReference>
<dbReference type="PROSITE" id="PS50887">
    <property type="entry name" value="GGDEF"/>
    <property type="match status" value="1"/>
</dbReference>